<dbReference type="eggNOG" id="arCOG03285">
    <property type="taxonomic scope" value="Archaea"/>
</dbReference>
<dbReference type="EC" id="3.2.1.40" evidence="2"/>
<feature type="domain" description="Alpha-L-rhamnosidase C-terminal" evidence="8">
    <location>
        <begin position="1015"/>
        <end position="1078"/>
    </location>
</feature>
<dbReference type="Pfam" id="PF17389">
    <property type="entry name" value="Bac_rhamnosid6H"/>
    <property type="match status" value="1"/>
</dbReference>
<dbReference type="GO" id="GO:0030596">
    <property type="term" value="F:alpha-L-rhamnosidase activity"/>
    <property type="evidence" value="ECO:0007669"/>
    <property type="project" value="UniProtKB-EC"/>
</dbReference>
<dbReference type="STRING" id="797114.C475_21279"/>
<proteinExistence type="predicted"/>
<dbReference type="Pfam" id="PF05592">
    <property type="entry name" value="Bac_rhamnosid"/>
    <property type="match status" value="1"/>
</dbReference>
<dbReference type="AlphaFoldDB" id="M0CDC0"/>
<evidence type="ECO:0000256" key="3">
    <source>
        <dbReference type="ARBA" id="ARBA00022801"/>
    </source>
</evidence>
<dbReference type="RefSeq" id="WP_006885920.1">
    <property type="nucleotide sequence ID" value="NZ_AOIU01000048.1"/>
</dbReference>
<dbReference type="Gene3D" id="2.60.40.10">
    <property type="entry name" value="Immunoglobulins"/>
    <property type="match status" value="1"/>
</dbReference>
<dbReference type="InterPro" id="IPR035396">
    <property type="entry name" value="Bac_rhamnosid6H"/>
</dbReference>
<feature type="domain" description="Alpha-L-rhamnosidase concanavalin-like" evidence="5">
    <location>
        <begin position="554"/>
        <end position="656"/>
    </location>
</feature>
<dbReference type="InterPro" id="IPR013783">
    <property type="entry name" value="Ig-like_fold"/>
</dbReference>
<dbReference type="InterPro" id="IPR016007">
    <property type="entry name" value="Alpha_rhamnosid"/>
</dbReference>
<reference evidence="9 10" key="1">
    <citation type="journal article" date="2014" name="PLoS Genet.">
        <title>Phylogenetically driven sequencing of extremely halophilic archaea reveals strategies for static and dynamic osmo-response.</title>
        <authorList>
            <person name="Becker E.A."/>
            <person name="Seitzer P.M."/>
            <person name="Tritt A."/>
            <person name="Larsen D."/>
            <person name="Krusor M."/>
            <person name="Yao A.I."/>
            <person name="Wu D."/>
            <person name="Madern D."/>
            <person name="Eisen J.A."/>
            <person name="Darling A.E."/>
            <person name="Facciotti M.T."/>
        </authorList>
    </citation>
    <scope>NUCLEOTIDE SEQUENCE [LARGE SCALE GENOMIC DNA]</scope>
    <source>
        <strain evidence="9 10">2-9-1</strain>
    </source>
</reference>
<keyword evidence="3" id="KW-0378">Hydrolase</keyword>
<dbReference type="Gene3D" id="2.60.120.260">
    <property type="entry name" value="Galactose-binding domain-like"/>
    <property type="match status" value="3"/>
</dbReference>
<dbReference type="InterPro" id="IPR012341">
    <property type="entry name" value="6hp_glycosidase-like_sf"/>
</dbReference>
<evidence type="ECO:0000259" key="8">
    <source>
        <dbReference type="Pfam" id="PF17390"/>
    </source>
</evidence>
<dbReference type="GO" id="GO:0005975">
    <property type="term" value="P:carbohydrate metabolic process"/>
    <property type="evidence" value="ECO:0007669"/>
    <property type="project" value="InterPro"/>
</dbReference>
<evidence type="ECO:0000256" key="4">
    <source>
        <dbReference type="SAM" id="MobiDB-lite"/>
    </source>
</evidence>
<comment type="caution">
    <text evidence="9">The sequence shown here is derived from an EMBL/GenBank/DDBJ whole genome shotgun (WGS) entry which is preliminary data.</text>
</comment>
<gene>
    <name evidence="9" type="ORF">C475_21279</name>
</gene>
<dbReference type="Gene3D" id="2.60.420.10">
    <property type="entry name" value="Maltose phosphorylase, domain 3"/>
    <property type="match status" value="1"/>
</dbReference>
<evidence type="ECO:0000259" key="7">
    <source>
        <dbReference type="Pfam" id="PF17389"/>
    </source>
</evidence>
<feature type="region of interest" description="Disordered" evidence="4">
    <location>
        <begin position="1"/>
        <end position="43"/>
    </location>
</feature>
<dbReference type="Pfam" id="PF25788">
    <property type="entry name" value="Ig_Rha78A_N"/>
    <property type="match status" value="1"/>
</dbReference>
<dbReference type="Proteomes" id="UP000011626">
    <property type="component" value="Unassembled WGS sequence"/>
</dbReference>
<dbReference type="PANTHER" id="PTHR33307">
    <property type="entry name" value="ALPHA-RHAMNOSIDASE (EUROFUNG)"/>
    <property type="match status" value="1"/>
</dbReference>
<protein>
    <recommendedName>
        <fullName evidence="2">alpha-L-rhamnosidase</fullName>
        <ecNumber evidence="2">3.2.1.40</ecNumber>
    </recommendedName>
</protein>
<sequence>MNTSPDERTSSAPTDLTVEYERAPGNVDPTDPPRFGWRAPTGRRGARQTAYRVVVGRDRERVAGGRGDLWDSGRVESDRATSVVYEGPGLAADATYYWSVKLWTDGGATPWADPAEFATALSPEDWRGEWIAHQPGAGDTNGWRSRWRDPDAVGDGEGPWVQVDLGAERELAAIELHPADPVTVVRTPDDYAVATSWRDDPLVEFGFPDAYRVELSDDPEFETATTVADVVDDSGSDVVAPTDDDELAGQSETVATARTHDAGDARGRYVRVTATDLPSVTPASGDPSPAGEADRLVESHDEWACFALAGLTVEDGDGIDFARGGDVTASSTVETEAWGRAHLVDGVTESRMAATAPLLRHEFALEGVVASARVHVAAVGYGELYCNGERVGDRRLDPVWTDYESRVPYATHDVTDRLTTGENALGIWLGRGWFGKRSAHWLADGSPRARAVLTVEFEDGRTRRIATGPDWQASASPITANDIYDGETYDARRERPGWAAPASETAAPGFDDADWDPASVVDAPGGALRPQRVEPMAVVETFEPESVRDHPDGPILDFGQNLTGHVELAVEGAAAGDEITLRHAEALTDAGDLSTTDLRSADATDTYVARGDDHETYEPRFTYHGFRYAQVSGYPGEGEDGTAGLDPADVTAKVVHTAMDRRGSFDCSNDDLSRVQHNAVWGLRGNTHGIPEDCPQRDERFGWTGDAQISTRALLFNFDAVRFEEKWQRDHADAASEMGYVPDVIPDKSPENPADPTWSVTRVLLPWHCYRHDGDLGILREHYEGMRDYVDYWLSVADDGILPGEYGKYGDWLAFENTDPEEPRRGLPHDLYNTAFLFQVTETFAKVAAALDNGADAERYRGRAEDVAEAFREAFFDADAGEFGPGTQSSFAVPLFLGLVPDGEVDRVVANLVEKVRSDGAKLKTGFLGTRPLIHTLAAHGYPELAYEVVSQPERPGWVYMAQQGATTMWERWDSDDSVGSGMNSLNHSPFTHVSEFFYEVLAGLRIGDDPVTDHVEVAPALVDDLDWAEATVETPNGELASAWERADEGYELSVTVPWNATATVRLPDAAEATVRESGTDPSESAVDGVASVDDEGGDLVVEVGAGTYEFTVA</sequence>
<dbReference type="PANTHER" id="PTHR33307:SF6">
    <property type="entry name" value="ALPHA-RHAMNOSIDASE (EUROFUNG)-RELATED"/>
    <property type="match status" value="1"/>
</dbReference>
<dbReference type="PIRSF" id="PIRSF010631">
    <property type="entry name" value="A-rhamnsds"/>
    <property type="match status" value="1"/>
</dbReference>
<comment type="catalytic activity">
    <reaction evidence="1">
        <text>Hydrolysis of terminal non-reducing alpha-L-rhamnose residues in alpha-L-rhamnosides.</text>
        <dbReference type="EC" id="3.2.1.40"/>
    </reaction>
</comment>
<dbReference type="Gene3D" id="1.50.10.10">
    <property type="match status" value="1"/>
</dbReference>
<evidence type="ECO:0000313" key="9">
    <source>
        <dbReference type="EMBL" id="ELZ19874.1"/>
    </source>
</evidence>
<dbReference type="SUPFAM" id="SSF48208">
    <property type="entry name" value="Six-hairpin glycosidases"/>
    <property type="match status" value="1"/>
</dbReference>
<keyword evidence="10" id="KW-1185">Reference proteome</keyword>
<dbReference type="InterPro" id="IPR008902">
    <property type="entry name" value="Rhamnosid_concanavalin"/>
</dbReference>
<organism evidence="9 10">
    <name type="scientific">Halosimplex carlsbadense 2-9-1</name>
    <dbReference type="NCBI Taxonomy" id="797114"/>
    <lineage>
        <taxon>Archaea</taxon>
        <taxon>Methanobacteriati</taxon>
        <taxon>Methanobacteriota</taxon>
        <taxon>Stenosarchaea group</taxon>
        <taxon>Halobacteria</taxon>
        <taxon>Halobacteriales</taxon>
        <taxon>Haloarculaceae</taxon>
        <taxon>Halosimplex</taxon>
    </lineage>
</organism>
<dbReference type="InterPro" id="IPR008928">
    <property type="entry name" value="6-hairpin_glycosidase_sf"/>
</dbReference>
<evidence type="ECO:0000259" key="5">
    <source>
        <dbReference type="Pfam" id="PF05592"/>
    </source>
</evidence>
<dbReference type="Pfam" id="PF08531">
    <property type="entry name" value="Bac_rhamnosid_N"/>
    <property type="match status" value="1"/>
</dbReference>
<evidence type="ECO:0000256" key="1">
    <source>
        <dbReference type="ARBA" id="ARBA00001445"/>
    </source>
</evidence>
<dbReference type="InterPro" id="IPR035398">
    <property type="entry name" value="Bac_rhamnosid_C"/>
</dbReference>
<dbReference type="InterPro" id="IPR013737">
    <property type="entry name" value="Bac_rhamnosid_N"/>
</dbReference>
<name>M0CDC0_9EURY</name>
<dbReference type="OrthoDB" id="180586at2157"/>
<evidence type="ECO:0000313" key="10">
    <source>
        <dbReference type="Proteomes" id="UP000011626"/>
    </source>
</evidence>
<evidence type="ECO:0000259" key="6">
    <source>
        <dbReference type="Pfam" id="PF08531"/>
    </source>
</evidence>
<dbReference type="EMBL" id="AOIU01000048">
    <property type="protein sequence ID" value="ELZ19874.1"/>
    <property type="molecule type" value="Genomic_DNA"/>
</dbReference>
<evidence type="ECO:0000256" key="2">
    <source>
        <dbReference type="ARBA" id="ARBA00012652"/>
    </source>
</evidence>
<feature type="domain" description="Alpha-L-rhamnosidase six-hairpin glycosidase" evidence="7">
    <location>
        <begin position="661"/>
        <end position="1001"/>
    </location>
</feature>
<dbReference type="PATRIC" id="fig|797114.5.peg.4291"/>
<dbReference type="Pfam" id="PF17390">
    <property type="entry name" value="Bac_rhamnosid_C"/>
    <property type="match status" value="1"/>
</dbReference>
<accession>M0CDC0</accession>
<feature type="domain" description="Bacterial alpha-L-rhamnosidase N-terminal" evidence="6">
    <location>
        <begin position="369"/>
        <end position="540"/>
    </location>
</feature>